<reference evidence="4 5" key="1">
    <citation type="submission" date="2013-05" db="EMBL/GenBank/DDBJ databases">
        <title>Genome sequence of Streptomyces sparsogenes DSM 40356.</title>
        <authorList>
            <person name="Coyne S."/>
            <person name="Seebeck F.P."/>
        </authorList>
    </citation>
    <scope>NUCLEOTIDE SEQUENCE [LARGE SCALE GENOMIC DNA]</scope>
    <source>
        <strain evidence="4 5">DSM 40356</strain>
    </source>
</reference>
<dbReference type="InterPro" id="IPR050534">
    <property type="entry name" value="Coronavir_polyprotein_1ab"/>
</dbReference>
<keyword evidence="5" id="KW-1185">Reference proteome</keyword>
<keyword evidence="2" id="KW-0067">ATP-binding</keyword>
<dbReference type="GO" id="GO:0005524">
    <property type="term" value="F:ATP binding"/>
    <property type="evidence" value="ECO:0007669"/>
    <property type="project" value="UniProtKB-KW"/>
</dbReference>
<gene>
    <name evidence="4" type="ORF">SPAR_43381</name>
</gene>
<accession>A0A1R1S4A5</accession>
<dbReference type="Gene3D" id="3.40.50.300">
    <property type="entry name" value="P-loop containing nucleotide triphosphate hydrolases"/>
    <property type="match status" value="1"/>
</dbReference>
<dbReference type="InterPro" id="IPR027417">
    <property type="entry name" value="P-loop_NTPase"/>
</dbReference>
<protein>
    <submittedName>
        <fullName evidence="4">Exodeoxyribonuclease V</fullName>
    </submittedName>
</protein>
<evidence type="ECO:0000313" key="5">
    <source>
        <dbReference type="Proteomes" id="UP000186168"/>
    </source>
</evidence>
<evidence type="ECO:0000313" key="4">
    <source>
        <dbReference type="EMBL" id="OMI33073.1"/>
    </source>
</evidence>
<dbReference type="GO" id="GO:0017116">
    <property type="term" value="F:single-stranded DNA helicase activity"/>
    <property type="evidence" value="ECO:0007669"/>
    <property type="project" value="TreeGrafter"/>
</dbReference>
<evidence type="ECO:0000256" key="2">
    <source>
        <dbReference type="ARBA" id="ARBA00022840"/>
    </source>
</evidence>
<dbReference type="InterPro" id="IPR027785">
    <property type="entry name" value="UvrD-like_helicase_C"/>
</dbReference>
<dbReference type="CDD" id="cd18809">
    <property type="entry name" value="SF1_C_RecD"/>
    <property type="match status" value="1"/>
</dbReference>
<sequence length="109" mass="12269">MPYAFSDLDELLHAYALTVHRSQGSEFPYVVIPVTTSAEPLLQRNFLYTAVTRARRGVVLLGQPTAVHRAVANTHTRRRFTALGHRILQRATATSLTRRLNLSGQLAWE</sequence>
<evidence type="ECO:0000259" key="3">
    <source>
        <dbReference type="Pfam" id="PF13538"/>
    </source>
</evidence>
<organism evidence="4 5">
    <name type="scientific">Streptomyces sparsogenes DSM 40356</name>
    <dbReference type="NCBI Taxonomy" id="1331668"/>
    <lineage>
        <taxon>Bacteria</taxon>
        <taxon>Bacillati</taxon>
        <taxon>Actinomycetota</taxon>
        <taxon>Actinomycetes</taxon>
        <taxon>Kitasatosporales</taxon>
        <taxon>Streptomycetaceae</taxon>
        <taxon>Streptomyces</taxon>
    </lineage>
</organism>
<proteinExistence type="predicted"/>
<feature type="domain" description="UvrD-like helicase C-terminal" evidence="3">
    <location>
        <begin position="13"/>
        <end position="61"/>
    </location>
</feature>
<name>A0A1R1S4A5_9ACTN</name>
<dbReference type="GO" id="GO:0006310">
    <property type="term" value="P:DNA recombination"/>
    <property type="evidence" value="ECO:0007669"/>
    <property type="project" value="TreeGrafter"/>
</dbReference>
<dbReference type="SUPFAM" id="SSF52540">
    <property type="entry name" value="P-loop containing nucleoside triphosphate hydrolases"/>
    <property type="match status" value="1"/>
</dbReference>
<comment type="caution">
    <text evidence="4">The sequence shown here is derived from an EMBL/GenBank/DDBJ whole genome shotgun (WGS) entry which is preliminary data.</text>
</comment>
<evidence type="ECO:0000256" key="1">
    <source>
        <dbReference type="ARBA" id="ARBA00022741"/>
    </source>
</evidence>
<dbReference type="PANTHER" id="PTHR43788">
    <property type="entry name" value="DNA2/NAM7 HELICASE FAMILY MEMBER"/>
    <property type="match status" value="1"/>
</dbReference>
<dbReference type="Pfam" id="PF13538">
    <property type="entry name" value="UvrD_C_2"/>
    <property type="match status" value="1"/>
</dbReference>
<dbReference type="Proteomes" id="UP000186168">
    <property type="component" value="Unassembled WGS sequence"/>
</dbReference>
<dbReference type="GO" id="GO:0009338">
    <property type="term" value="C:exodeoxyribonuclease V complex"/>
    <property type="evidence" value="ECO:0007669"/>
    <property type="project" value="TreeGrafter"/>
</dbReference>
<dbReference type="AlphaFoldDB" id="A0A1R1S4A5"/>
<dbReference type="EMBL" id="ASQP01000565">
    <property type="protein sequence ID" value="OMI33073.1"/>
    <property type="molecule type" value="Genomic_DNA"/>
</dbReference>
<keyword evidence="1" id="KW-0547">Nucleotide-binding</keyword>
<dbReference type="PANTHER" id="PTHR43788:SF6">
    <property type="entry name" value="DNA HELICASE B"/>
    <property type="match status" value="1"/>
</dbReference>